<dbReference type="EMBL" id="CAJHJT010000023">
    <property type="protein sequence ID" value="CAD7001878.1"/>
    <property type="molecule type" value="Genomic_DNA"/>
</dbReference>
<protein>
    <submittedName>
        <fullName evidence="1">(Mediterranean fruit fly) hypothetical protein</fullName>
    </submittedName>
</protein>
<name>A0A811UU82_CERCA</name>
<reference evidence="1" key="1">
    <citation type="submission" date="2020-11" db="EMBL/GenBank/DDBJ databases">
        <authorList>
            <person name="Whitehead M."/>
        </authorList>
    </citation>
    <scope>NUCLEOTIDE SEQUENCE</scope>
    <source>
        <strain evidence="1">EGII</strain>
    </source>
</reference>
<comment type="caution">
    <text evidence="1">The sequence shown here is derived from an EMBL/GenBank/DDBJ whole genome shotgun (WGS) entry which is preliminary data.</text>
</comment>
<dbReference type="AlphaFoldDB" id="A0A811UU82"/>
<proteinExistence type="predicted"/>
<keyword evidence="2" id="KW-1185">Reference proteome</keyword>
<organism evidence="1 2">
    <name type="scientific">Ceratitis capitata</name>
    <name type="common">Mediterranean fruit fly</name>
    <name type="synonym">Tephritis capitata</name>
    <dbReference type="NCBI Taxonomy" id="7213"/>
    <lineage>
        <taxon>Eukaryota</taxon>
        <taxon>Metazoa</taxon>
        <taxon>Ecdysozoa</taxon>
        <taxon>Arthropoda</taxon>
        <taxon>Hexapoda</taxon>
        <taxon>Insecta</taxon>
        <taxon>Pterygota</taxon>
        <taxon>Neoptera</taxon>
        <taxon>Endopterygota</taxon>
        <taxon>Diptera</taxon>
        <taxon>Brachycera</taxon>
        <taxon>Muscomorpha</taxon>
        <taxon>Tephritoidea</taxon>
        <taxon>Tephritidae</taxon>
        <taxon>Ceratitis</taxon>
        <taxon>Ceratitis</taxon>
    </lineage>
</organism>
<evidence type="ECO:0000313" key="1">
    <source>
        <dbReference type="EMBL" id="CAD7001878.1"/>
    </source>
</evidence>
<accession>A0A811UU82</accession>
<dbReference type="Proteomes" id="UP000606786">
    <property type="component" value="Unassembled WGS sequence"/>
</dbReference>
<sequence length="124" mass="14004">SSQKTSPEISALRKYEWETREAVYYVSGANMVSTNELRYTHKEKNGDDVAFIASTSDAIPAPYTDVWIADSGVCPCKQQMDTSCSHERTICTPATVKPTLYCFSNNKRVLDVDRIPILYVDRQN</sequence>
<evidence type="ECO:0000313" key="2">
    <source>
        <dbReference type="Proteomes" id="UP000606786"/>
    </source>
</evidence>
<feature type="non-terminal residue" evidence="1">
    <location>
        <position position="1"/>
    </location>
</feature>
<gene>
    <name evidence="1" type="ORF">CCAP1982_LOCUS10365</name>
</gene>